<dbReference type="Pfam" id="PF01464">
    <property type="entry name" value="SLT"/>
    <property type="match status" value="1"/>
</dbReference>
<protein>
    <submittedName>
        <fullName evidence="5">Murein transglycosylase</fullName>
    </submittedName>
</protein>
<feature type="domain" description="Transglycosylase SLT" evidence="3">
    <location>
        <begin position="507"/>
        <end position="613"/>
    </location>
</feature>
<dbReference type="Gene3D" id="1.10.530.10">
    <property type="match status" value="1"/>
</dbReference>
<comment type="caution">
    <text evidence="5">The sequence shown here is derived from an EMBL/GenBank/DDBJ whole genome shotgun (WGS) entry which is preliminary data.</text>
</comment>
<keyword evidence="2" id="KW-0732">Signal</keyword>
<dbReference type="Gene3D" id="1.10.1240.20">
    <property type="entry name" value="Lytic transglycosylase, superhelical linker domain"/>
    <property type="match status" value="1"/>
</dbReference>
<dbReference type="SUPFAM" id="SSF48435">
    <property type="entry name" value="Bacterial muramidases"/>
    <property type="match status" value="1"/>
</dbReference>
<dbReference type="NCBIfam" id="NF008631">
    <property type="entry name" value="PRK11619.1"/>
    <property type="match status" value="1"/>
</dbReference>
<name>A0A318MNJ6_FRIPE</name>
<evidence type="ECO:0000313" key="5">
    <source>
        <dbReference type="EMBL" id="PXY94425.1"/>
    </source>
</evidence>
<proteinExistence type="inferred from homology"/>
<dbReference type="GO" id="GO:0016020">
    <property type="term" value="C:membrane"/>
    <property type="evidence" value="ECO:0007669"/>
    <property type="project" value="InterPro"/>
</dbReference>
<dbReference type="InterPro" id="IPR037061">
    <property type="entry name" value="Lytic_TGlycoase_superhlx_L_sf"/>
</dbReference>
<dbReference type="EMBL" id="QGLM01000021">
    <property type="protein sequence ID" value="PXY94425.1"/>
    <property type="molecule type" value="Genomic_DNA"/>
</dbReference>
<dbReference type="GO" id="GO:0004553">
    <property type="term" value="F:hydrolase activity, hydrolyzing O-glycosyl compounds"/>
    <property type="evidence" value="ECO:0007669"/>
    <property type="project" value="InterPro"/>
</dbReference>
<dbReference type="CDD" id="cd13401">
    <property type="entry name" value="Slt70-like"/>
    <property type="match status" value="1"/>
</dbReference>
<dbReference type="GO" id="GO:0008933">
    <property type="term" value="F:peptidoglycan lytic transglycosylase activity"/>
    <property type="evidence" value="ECO:0007669"/>
    <property type="project" value="InterPro"/>
</dbReference>
<reference evidence="5 6" key="1">
    <citation type="submission" date="2018-05" db="EMBL/GenBank/DDBJ databases">
        <title>Reference genomes for bee gut microbiota database.</title>
        <authorList>
            <person name="Ellegaard K.M."/>
        </authorList>
    </citation>
    <scope>NUCLEOTIDE SEQUENCE [LARGE SCALE GENOMIC DNA]</scope>
    <source>
        <strain evidence="5 6">ESL0167</strain>
    </source>
</reference>
<dbReference type="PANTHER" id="PTHR37423:SF5">
    <property type="entry name" value="SOLUBLE LYTIC MUREIN TRANSGLYCOSYLASE"/>
    <property type="match status" value="1"/>
</dbReference>
<dbReference type="Gene3D" id="1.25.20.10">
    <property type="entry name" value="Bacterial muramidases"/>
    <property type="match status" value="1"/>
</dbReference>
<gene>
    <name evidence="5" type="ORF">DKK76_11135</name>
</gene>
<sequence>MSLNLLTRYDKMSLRTIIVVLFSLLFGFNSMMAYGKDSSIKKQREIYQKWLQNYTTLSDTEQLNQLVLLKDYPLYPYARYQYLKAHLATASINQVNQFVRQNPDFPLSSSLMQSYVELLTEKKDWQNISKLSIDNSLVTKCRYKYALFQQGKKTEAFKDVASLWLSDNDLPSACNDLFNAWDQSGAKSVNLILLRLELVLSKNNIKLARYLTNQLPSNYGTLKKNLLAVLDDPQNLTAFVKNMSVTPFSKNVVMLSFPRLANRNPELANTLIPTLVKRLKLTQEQEIKLQRSIALNYFNSSATKEQVAWRDHFISEHSDVGLLERRIRLALKDNQLDQVAYWINLLPKTHKQKDEWRYWQAVILEKDNQQADADKILQSLMKQRGFYAMYSAQKLKQTYHFNFEYPVIDKVTPKEELARLSSHYAKLPVIQRIEELRYFGKIPEAIAEWRYFLYKDNNPKQYAEIARYAYLRGWGEHSVQATIAGKLWDNWLERFPLVHQQHFDHFTKDKSIPLSFALAISRQESGLDPTVQSPSGAKGLMQLLPNTAKESAKKIALQNYHSSEQLYDPETNIQLGTYYLNYVYQLFDDNRVLAAAAYNAGPNRVNRWLQDTADGLEVIAFIESIPFTETRNYVKSVLVFDYIYQLILKNKPQTILNTKEVQHIYHKEKS</sequence>
<evidence type="ECO:0000256" key="1">
    <source>
        <dbReference type="ARBA" id="ARBA00007734"/>
    </source>
</evidence>
<dbReference type="Proteomes" id="UP000247838">
    <property type="component" value="Unassembled WGS sequence"/>
</dbReference>
<evidence type="ECO:0000256" key="2">
    <source>
        <dbReference type="ARBA" id="ARBA00022729"/>
    </source>
</evidence>
<evidence type="ECO:0000259" key="4">
    <source>
        <dbReference type="Pfam" id="PF14718"/>
    </source>
</evidence>
<dbReference type="InterPro" id="IPR008939">
    <property type="entry name" value="Lytic_TGlycosylase_superhlx_U"/>
</dbReference>
<dbReference type="InterPro" id="IPR023346">
    <property type="entry name" value="Lysozyme-like_dom_sf"/>
</dbReference>
<dbReference type="GO" id="GO:0000270">
    <property type="term" value="P:peptidoglycan metabolic process"/>
    <property type="evidence" value="ECO:0007669"/>
    <property type="project" value="InterPro"/>
</dbReference>
<dbReference type="InterPro" id="IPR012289">
    <property type="entry name" value="Lytic_TGlycosylase_superhlx_L"/>
</dbReference>
<organism evidence="5 6">
    <name type="scientific">Frischella perrara</name>
    <dbReference type="NCBI Taxonomy" id="1267021"/>
    <lineage>
        <taxon>Bacteria</taxon>
        <taxon>Pseudomonadati</taxon>
        <taxon>Pseudomonadota</taxon>
        <taxon>Gammaproteobacteria</taxon>
        <taxon>Orbales</taxon>
        <taxon>Orbaceae</taxon>
        <taxon>Frischella</taxon>
    </lineage>
</organism>
<comment type="similarity">
    <text evidence="1">Belongs to the transglycosylase Slt family.</text>
</comment>
<dbReference type="AlphaFoldDB" id="A0A318MNJ6"/>
<evidence type="ECO:0000259" key="3">
    <source>
        <dbReference type="Pfam" id="PF01464"/>
    </source>
</evidence>
<dbReference type="SUPFAM" id="SSF53955">
    <property type="entry name" value="Lysozyme-like"/>
    <property type="match status" value="1"/>
</dbReference>
<feature type="domain" description="Lytic transglycosylase superhelical linker" evidence="4">
    <location>
        <begin position="425"/>
        <end position="490"/>
    </location>
</feature>
<dbReference type="GO" id="GO:0042597">
    <property type="term" value="C:periplasmic space"/>
    <property type="evidence" value="ECO:0007669"/>
    <property type="project" value="InterPro"/>
</dbReference>
<dbReference type="InterPro" id="IPR000189">
    <property type="entry name" value="Transglyc_AS"/>
</dbReference>
<evidence type="ECO:0000313" key="6">
    <source>
        <dbReference type="Proteomes" id="UP000247838"/>
    </source>
</evidence>
<dbReference type="Pfam" id="PF14718">
    <property type="entry name" value="SLT_L"/>
    <property type="match status" value="1"/>
</dbReference>
<dbReference type="InterPro" id="IPR008258">
    <property type="entry name" value="Transglycosylase_SLT_dom_1"/>
</dbReference>
<accession>A0A318MNJ6</accession>
<dbReference type="PANTHER" id="PTHR37423">
    <property type="entry name" value="SOLUBLE LYTIC MUREIN TRANSGLYCOSYLASE-RELATED"/>
    <property type="match status" value="1"/>
</dbReference>
<dbReference type="PROSITE" id="PS00922">
    <property type="entry name" value="TRANSGLYCOSYLASE"/>
    <property type="match status" value="1"/>
</dbReference>